<evidence type="ECO:0000313" key="7">
    <source>
        <dbReference type="EMBL" id="BBH51844.1"/>
    </source>
</evidence>
<dbReference type="InterPro" id="IPR013968">
    <property type="entry name" value="PKS_KR"/>
</dbReference>
<dbReference type="Gene3D" id="3.40.50.720">
    <property type="entry name" value="NAD(P)-binding Rossmann-like Domain"/>
    <property type="match status" value="1"/>
</dbReference>
<dbReference type="CDD" id="cd00833">
    <property type="entry name" value="PKS"/>
    <property type="match status" value="1"/>
</dbReference>
<keyword evidence="8" id="KW-1185">Reference proteome</keyword>
<dbReference type="InterPro" id="IPR050091">
    <property type="entry name" value="PKS_NRPS_Biosynth_Enz"/>
</dbReference>
<accession>A0A4P2VIY3</accession>
<dbReference type="Gene3D" id="3.30.70.3290">
    <property type="match status" value="1"/>
</dbReference>
<dbReference type="InterPro" id="IPR014030">
    <property type="entry name" value="Ketoacyl_synth_N"/>
</dbReference>
<dbReference type="PROSITE" id="PS52004">
    <property type="entry name" value="KS3_2"/>
    <property type="match status" value="1"/>
</dbReference>
<dbReference type="OrthoDB" id="9778690at2"/>
<dbReference type="FunFam" id="1.10.1200.10:FF:000005">
    <property type="entry name" value="Nonribosomal peptide synthetase 1"/>
    <property type="match status" value="1"/>
</dbReference>
<dbReference type="InterPro" id="IPR036736">
    <property type="entry name" value="ACP-like_sf"/>
</dbReference>
<dbReference type="Gene3D" id="3.40.366.10">
    <property type="entry name" value="Malonyl-Coenzyme A Acyl Carrier Protein, domain 2"/>
    <property type="match status" value="1"/>
</dbReference>
<dbReference type="InterPro" id="IPR001227">
    <property type="entry name" value="Ac_transferase_dom_sf"/>
</dbReference>
<dbReference type="InterPro" id="IPR057326">
    <property type="entry name" value="KR_dom"/>
</dbReference>
<evidence type="ECO:0000256" key="3">
    <source>
        <dbReference type="ARBA" id="ARBA00022553"/>
    </source>
</evidence>
<dbReference type="Gene3D" id="1.10.1200.10">
    <property type="entry name" value="ACP-like"/>
    <property type="match status" value="1"/>
</dbReference>
<feature type="domain" description="Carrier" evidence="5">
    <location>
        <begin position="1392"/>
        <end position="1467"/>
    </location>
</feature>
<dbReference type="InterPro" id="IPR016035">
    <property type="entry name" value="Acyl_Trfase/lysoPLipase"/>
</dbReference>
<sequence length="1483" mass="167834">MSNLDLDEYVGSIAVIGLSGRFPEAENIEEFWHNLSQGKESIRKIEGFKTKNKNHINAFGFLNGIDYFDAEYFGFSPREAEIMDPQQRLVLECAVNALEHSGYVSNKYKGKISVYLGSAISSYLLFNILPRKDLINTHGLLQISNGNDSVSTVVSYKLNLTGPSIDVNTTCSTSLIAVHQACRSLLNFESDISLAGGVSINVTQDEGYIYQEGSILSPDGHCKPFDENAQGTVEGNGIGIIVLKRLEEALADHDTIHCIIRSSAANNDGSEKIGYTAPSPQGQARVIADALEIANIPSDHISYVEAHGTGTLLGDPIEISALKEAFESKKINHIDCGIGSVKTNIGHLNTASGIAGLIKVILSLKNKKIPPNIHFEKPNPKIDLNNSGFYINKKLKDWENCFLPRRAGVSSFGIGGTNAHVIVEEAPTKNSSESSLFQHIFIASAKSEEALRETNLNLANYLSKNEENIADIAYTLQMGRNEYKFRSFFIANNRKECIDKILNQNNTYVYSNKTPQHKKDLAFMFPGQGTQYINMAYNLYNEEKIFRENFETCSLLIEKYLNLNITNILFSESLDKNEILHQTFVTQPVLFTIEYCLAKLLLHFGIKPDAMIGHSIGEYVAACIAEVFSLQDALKIVCLRGKYMQELENGKMLSVAMNENELKNYLENDLSLAAVNSKDACVVSGSNIAIEHLQKILSAQNIETKILNTSHAFHSQQMGKMLPKFKEVLKTVQFNLPKIRFISNISGNWISDEESINLDYWAQHILKTVRFYDGLTTLIQNDIKIFIEVGPGRSLMNMLKGSFNPDVITLNTIPHAKEDKSSSLTFLETIGKLWLNGFAIKWENIYNSEQRSRIPLPTYPFQRKRFWIDKTESTNIRKESVDWLYGKEWKSRSFEKIPANNIEEQKSIKYLFFLNNEYLKEIKHLTANNRDSFFAVQSEHFAQQEAYLYTLDFSQASQNETLIKQLNLERNDVLRVVFIFKNININYILNMIKSLNKCKIYNKTQLTCVTEQAYFVNGLEKNLNYDKSLFVGILKAAVQEYSNMNYLHLDFDDLNSNINHIIPIINKEFSSEKMNNIKAYRNNIVWIPHFDKIKLPKNQNISHHLKLGGIYLITGGVGKIGLSLAETLGKKFNAKIILISKTEFPKEENWHKITECNDTSNTLLNKIKVLRRLKDEGIDILLLQANVANYIEMKNAFTQAEATFGTINGIIHAAGNLNEDSFKIIENLDETAIQSHFETKVEGVKVLEKILSLKTFDFCCLFSSISSILAGLGHAAYAAANIYIDEFVLMNKCYYLNTPLLSINWDAWYFSDKNLSHFEEKLIELTISKEEGCQIFLDIMTSGHLGRIIVSTHDLDERIQKWESPINKVDQISEKNLDANHSRPNLFNQYVAPRNEIEINIIQILESLLGIKGIGITDNFFELGGHSLLATKLTSQIRDNFKIEFSLQNLFENPTTIKIAEIVLQKKLTEIDEELLNKLIEDL</sequence>
<dbReference type="SUPFAM" id="SSF47336">
    <property type="entry name" value="ACP-like"/>
    <property type="match status" value="1"/>
</dbReference>
<dbReference type="Gene3D" id="3.40.47.10">
    <property type="match status" value="1"/>
</dbReference>
<dbReference type="RefSeq" id="WP_130605769.1">
    <property type="nucleotide sequence ID" value="NZ_AP019368.1"/>
</dbReference>
<comment type="cofactor">
    <cofactor evidence="1">
        <name>pantetheine 4'-phosphate</name>
        <dbReference type="ChEBI" id="CHEBI:47942"/>
    </cofactor>
</comment>
<dbReference type="InterPro" id="IPR016039">
    <property type="entry name" value="Thiolase-like"/>
</dbReference>
<dbReference type="InterPro" id="IPR014043">
    <property type="entry name" value="Acyl_transferase_dom"/>
</dbReference>
<dbReference type="SMART" id="SM00822">
    <property type="entry name" value="PKS_KR"/>
    <property type="match status" value="1"/>
</dbReference>
<name>A0A4P2VIY3_FLUSA</name>
<keyword evidence="3" id="KW-0597">Phosphoprotein</keyword>
<dbReference type="Pfam" id="PF08659">
    <property type="entry name" value="KR"/>
    <property type="match status" value="1"/>
</dbReference>
<dbReference type="PANTHER" id="PTHR43775:SF51">
    <property type="entry name" value="INACTIVE PHENOLPHTHIOCEROL SYNTHESIS POLYKETIDE SYNTHASE TYPE I PKS1-RELATED"/>
    <property type="match status" value="1"/>
</dbReference>
<dbReference type="Pfam" id="PF00550">
    <property type="entry name" value="PP-binding"/>
    <property type="match status" value="1"/>
</dbReference>
<dbReference type="SUPFAM" id="SSF52151">
    <property type="entry name" value="FabD/lysophospholipase-like"/>
    <property type="match status" value="1"/>
</dbReference>
<dbReference type="InterPro" id="IPR020841">
    <property type="entry name" value="PKS_Beta-ketoAc_synthase_dom"/>
</dbReference>
<gene>
    <name evidence="7" type="ORF">JCM31447_02670</name>
</gene>
<feature type="domain" description="Ketosynthase family 3 (KS3)" evidence="6">
    <location>
        <begin position="10"/>
        <end position="425"/>
    </location>
</feature>
<dbReference type="SUPFAM" id="SSF53901">
    <property type="entry name" value="Thiolase-like"/>
    <property type="match status" value="1"/>
</dbReference>
<dbReference type="SMART" id="SM00827">
    <property type="entry name" value="PKS_AT"/>
    <property type="match status" value="1"/>
</dbReference>
<dbReference type="Proteomes" id="UP000291236">
    <property type="component" value="Chromosome"/>
</dbReference>
<evidence type="ECO:0000259" key="6">
    <source>
        <dbReference type="PROSITE" id="PS52004"/>
    </source>
</evidence>
<dbReference type="PANTHER" id="PTHR43775">
    <property type="entry name" value="FATTY ACID SYNTHASE"/>
    <property type="match status" value="1"/>
</dbReference>
<dbReference type="InterPro" id="IPR009081">
    <property type="entry name" value="PP-bd_ACP"/>
</dbReference>
<dbReference type="SUPFAM" id="SSF55048">
    <property type="entry name" value="Probable ACP-binding domain of malonyl-CoA ACP transacylase"/>
    <property type="match status" value="1"/>
</dbReference>
<dbReference type="SUPFAM" id="SSF51735">
    <property type="entry name" value="NAD(P)-binding Rossmann-fold domains"/>
    <property type="match status" value="1"/>
</dbReference>
<evidence type="ECO:0000259" key="5">
    <source>
        <dbReference type="PROSITE" id="PS50075"/>
    </source>
</evidence>
<keyword evidence="2" id="KW-0596">Phosphopantetheine</keyword>
<dbReference type="Pfam" id="PF02801">
    <property type="entry name" value="Ketoacyl-synt_C"/>
    <property type="match status" value="1"/>
</dbReference>
<evidence type="ECO:0000256" key="2">
    <source>
        <dbReference type="ARBA" id="ARBA00022450"/>
    </source>
</evidence>
<dbReference type="Pfam" id="PF00109">
    <property type="entry name" value="ketoacyl-synt"/>
    <property type="match status" value="1"/>
</dbReference>
<dbReference type="SMART" id="SM00825">
    <property type="entry name" value="PKS_KS"/>
    <property type="match status" value="1"/>
</dbReference>
<dbReference type="InterPro" id="IPR014031">
    <property type="entry name" value="Ketoacyl_synth_C"/>
</dbReference>
<dbReference type="Pfam" id="PF00698">
    <property type="entry name" value="Acyl_transf_1"/>
    <property type="match status" value="1"/>
</dbReference>
<dbReference type="InterPro" id="IPR032821">
    <property type="entry name" value="PKS_assoc"/>
</dbReference>
<proteinExistence type="predicted"/>
<dbReference type="InterPro" id="IPR016036">
    <property type="entry name" value="Malonyl_transacylase_ACP-bd"/>
</dbReference>
<evidence type="ECO:0000313" key="8">
    <source>
        <dbReference type="Proteomes" id="UP000291236"/>
    </source>
</evidence>
<reference evidence="7 8" key="1">
    <citation type="submission" date="2018-12" db="EMBL/GenBank/DDBJ databases">
        <title>Rubrispira sanarue gen. nov., sp., nov., a member of the order Silvanigrellales, isolated from a brackish lake in Hamamatsu Japan.</title>
        <authorList>
            <person name="Maejima Y."/>
            <person name="Iino T."/>
            <person name="Muraguchi Y."/>
            <person name="Fukuda K."/>
            <person name="Nojiri H."/>
            <person name="Ohkuma M."/>
            <person name="Moriuchi R."/>
            <person name="Dohra H."/>
            <person name="Kimbara K."/>
            <person name="Shintani M."/>
        </authorList>
    </citation>
    <scope>NUCLEOTIDE SEQUENCE [LARGE SCALE GENOMIC DNA]</scope>
    <source>
        <strain evidence="7 8">RF1110005</strain>
    </source>
</reference>
<dbReference type="PROSITE" id="PS00012">
    <property type="entry name" value="PHOSPHOPANTETHEINE"/>
    <property type="match status" value="1"/>
</dbReference>
<dbReference type="EMBL" id="AP019368">
    <property type="protein sequence ID" value="BBH51844.1"/>
    <property type="molecule type" value="Genomic_DNA"/>
</dbReference>
<dbReference type="InterPro" id="IPR036291">
    <property type="entry name" value="NAD(P)-bd_dom_sf"/>
</dbReference>
<organism evidence="7 8">
    <name type="scientific">Fluviispira sanaruensis</name>
    <dbReference type="NCBI Taxonomy" id="2493639"/>
    <lineage>
        <taxon>Bacteria</taxon>
        <taxon>Pseudomonadati</taxon>
        <taxon>Bdellovibrionota</taxon>
        <taxon>Oligoflexia</taxon>
        <taxon>Silvanigrellales</taxon>
        <taxon>Silvanigrellaceae</taxon>
        <taxon>Fluviispira</taxon>
    </lineage>
</organism>
<dbReference type="InterPro" id="IPR006162">
    <property type="entry name" value="Ppantetheine_attach_site"/>
</dbReference>
<evidence type="ECO:0000256" key="1">
    <source>
        <dbReference type="ARBA" id="ARBA00001957"/>
    </source>
</evidence>
<keyword evidence="4" id="KW-0808">Transferase</keyword>
<protein>
    <submittedName>
        <fullName evidence="7">KR domain-containing protein</fullName>
    </submittedName>
</protein>
<dbReference type="Pfam" id="PF16197">
    <property type="entry name" value="KAsynt_C_assoc"/>
    <property type="match status" value="1"/>
</dbReference>
<dbReference type="KEGG" id="sbf:JCM31447_02670"/>
<evidence type="ECO:0000256" key="4">
    <source>
        <dbReference type="ARBA" id="ARBA00022679"/>
    </source>
</evidence>
<dbReference type="GO" id="GO:0006633">
    <property type="term" value="P:fatty acid biosynthetic process"/>
    <property type="evidence" value="ECO:0007669"/>
    <property type="project" value="TreeGrafter"/>
</dbReference>
<dbReference type="GO" id="GO:0004312">
    <property type="term" value="F:fatty acid synthase activity"/>
    <property type="evidence" value="ECO:0007669"/>
    <property type="project" value="TreeGrafter"/>
</dbReference>
<dbReference type="PROSITE" id="PS50075">
    <property type="entry name" value="CARRIER"/>
    <property type="match status" value="1"/>
</dbReference>